<organism evidence="3 4">
    <name type="scientific">Paramylibacter ulvae</name>
    <dbReference type="NCBI Taxonomy" id="1651968"/>
    <lineage>
        <taxon>Bacteria</taxon>
        <taxon>Pseudomonadati</taxon>
        <taxon>Pseudomonadota</taxon>
        <taxon>Alphaproteobacteria</taxon>
        <taxon>Rhodobacterales</taxon>
        <taxon>Paracoccaceae</taxon>
        <taxon>Paramylibacter</taxon>
    </lineage>
</organism>
<comment type="similarity">
    <text evidence="1">Belongs to the AHA1 family.</text>
</comment>
<dbReference type="CDD" id="cd08891">
    <property type="entry name" value="SRPBCC_CalC"/>
    <property type="match status" value="1"/>
</dbReference>
<accession>A0ABQ3CTT2</accession>
<name>A0ABQ3CTT2_9RHOB</name>
<dbReference type="Gene3D" id="3.30.530.20">
    <property type="match status" value="1"/>
</dbReference>
<dbReference type="InterPro" id="IPR013538">
    <property type="entry name" value="ASHA1/2-like_C"/>
</dbReference>
<reference evidence="4" key="1">
    <citation type="journal article" date="2019" name="Int. J. Syst. Evol. Microbiol.">
        <title>The Global Catalogue of Microorganisms (GCM) 10K type strain sequencing project: providing services to taxonomists for standard genome sequencing and annotation.</title>
        <authorList>
            <consortium name="The Broad Institute Genomics Platform"/>
            <consortium name="The Broad Institute Genome Sequencing Center for Infectious Disease"/>
            <person name="Wu L."/>
            <person name="Ma J."/>
        </authorList>
    </citation>
    <scope>NUCLEOTIDE SEQUENCE [LARGE SCALE GENOMIC DNA]</scope>
    <source>
        <strain evidence="4">KCTC 32465</strain>
    </source>
</reference>
<dbReference type="EMBL" id="BMZF01000001">
    <property type="protein sequence ID" value="GHA41159.1"/>
    <property type="molecule type" value="Genomic_DNA"/>
</dbReference>
<sequence length="149" mass="16297">MLPPVIKTITVPCPPQHAFDTFTNDIDTWWPKDKNSVSAMNGAVAQRVVMEPKTGGAIIETDHTGTDLIWGSVTEFSPHSKLALAWHINLEPKDATFVEVTFEPSSTGTTVTLKHYGWEAFGDKAQDMHDGYNAGWVGVFETAFANACS</sequence>
<proteinExistence type="inferred from homology"/>
<evidence type="ECO:0000256" key="1">
    <source>
        <dbReference type="ARBA" id="ARBA00006817"/>
    </source>
</evidence>
<dbReference type="Proteomes" id="UP000634455">
    <property type="component" value="Unassembled WGS sequence"/>
</dbReference>
<protein>
    <recommendedName>
        <fullName evidence="2">Activator of Hsp90 ATPase homologue 1/2-like C-terminal domain-containing protein</fullName>
    </recommendedName>
</protein>
<dbReference type="RefSeq" id="WP_189638697.1">
    <property type="nucleotide sequence ID" value="NZ_BMZF01000001.1"/>
</dbReference>
<dbReference type="InterPro" id="IPR023393">
    <property type="entry name" value="START-like_dom_sf"/>
</dbReference>
<gene>
    <name evidence="3" type="ORF">GCM10008927_01830</name>
</gene>
<dbReference type="SUPFAM" id="SSF55961">
    <property type="entry name" value="Bet v1-like"/>
    <property type="match status" value="1"/>
</dbReference>
<comment type="caution">
    <text evidence="3">The sequence shown here is derived from an EMBL/GenBank/DDBJ whole genome shotgun (WGS) entry which is preliminary data.</text>
</comment>
<dbReference type="Pfam" id="PF08327">
    <property type="entry name" value="AHSA1"/>
    <property type="match status" value="1"/>
</dbReference>
<keyword evidence="4" id="KW-1185">Reference proteome</keyword>
<evidence type="ECO:0000313" key="3">
    <source>
        <dbReference type="EMBL" id="GHA41159.1"/>
    </source>
</evidence>
<evidence type="ECO:0000259" key="2">
    <source>
        <dbReference type="Pfam" id="PF08327"/>
    </source>
</evidence>
<evidence type="ECO:0000313" key="4">
    <source>
        <dbReference type="Proteomes" id="UP000634455"/>
    </source>
</evidence>
<feature type="domain" description="Activator of Hsp90 ATPase homologue 1/2-like C-terminal" evidence="2">
    <location>
        <begin position="13"/>
        <end position="133"/>
    </location>
</feature>